<name>A0A915DBD8_9BILA</name>
<dbReference type="WBParaSite" id="jg18130">
    <property type="protein sequence ID" value="jg18130"/>
    <property type="gene ID" value="jg18130"/>
</dbReference>
<proteinExistence type="predicted"/>
<keyword evidence="1" id="KW-1185">Reference proteome</keyword>
<dbReference type="AlphaFoldDB" id="A0A915DBD8"/>
<evidence type="ECO:0000313" key="2">
    <source>
        <dbReference type="WBParaSite" id="jg18130"/>
    </source>
</evidence>
<accession>A0A915DBD8</accession>
<reference evidence="2" key="1">
    <citation type="submission" date="2022-11" db="UniProtKB">
        <authorList>
            <consortium name="WormBaseParasite"/>
        </authorList>
    </citation>
    <scope>IDENTIFICATION</scope>
</reference>
<protein>
    <submittedName>
        <fullName evidence="2">Uncharacterized protein</fullName>
    </submittedName>
</protein>
<organism evidence="1 2">
    <name type="scientific">Ditylenchus dipsaci</name>
    <dbReference type="NCBI Taxonomy" id="166011"/>
    <lineage>
        <taxon>Eukaryota</taxon>
        <taxon>Metazoa</taxon>
        <taxon>Ecdysozoa</taxon>
        <taxon>Nematoda</taxon>
        <taxon>Chromadorea</taxon>
        <taxon>Rhabditida</taxon>
        <taxon>Tylenchina</taxon>
        <taxon>Tylenchomorpha</taxon>
        <taxon>Sphaerularioidea</taxon>
        <taxon>Anguinidae</taxon>
        <taxon>Anguininae</taxon>
        <taxon>Ditylenchus</taxon>
    </lineage>
</organism>
<dbReference type="Proteomes" id="UP000887574">
    <property type="component" value="Unplaced"/>
</dbReference>
<sequence length="442" mass="52042">MNRWLRKLHQAWLSWDLMLRKMSRWMDDQNSFFEVLETSLRHLKIWPFLRLLKNRYNVNINQFSIFRARLEKVVSFRSIMWLDGVGDFNEDRVYKTSEMSKFLFVLPLDQDYVTLGPNFDASIRTCVIDLLLGEHYNVNISDLSERVVNVNHRERRQNRVLFHCGRDYCAISNKHGQMLRFSKNPAQAMHLPDAFVTFTFSTRFHPAYMFFPLKLRRIYSFPFSMYSLSRYSFGADRFYSISCSLLQNLFQSNRSVETTVCCQLGSEMGCRAKARNPAFGFKLDFFPSKNYGRGLHNPNRLWKITVLHESSTALRTMLFASRLISVLTFYGVCIRAIFEPRSIFSLAFYCRLVVFYALSSVRNEFHNSIRKLFPSSTVFYGLLDTNEWRWIGTSYIPGLFNGISEASLEAVYYNCASMPIERFPNVELKKAAQEIIRHYNEL</sequence>
<evidence type="ECO:0000313" key="1">
    <source>
        <dbReference type="Proteomes" id="UP000887574"/>
    </source>
</evidence>